<dbReference type="EMBL" id="JAFGDB010000071">
    <property type="protein sequence ID" value="MBN2067647.1"/>
    <property type="molecule type" value="Genomic_DNA"/>
</dbReference>
<dbReference type="Proteomes" id="UP000809243">
    <property type="component" value="Unassembled WGS sequence"/>
</dbReference>
<comment type="caution">
    <text evidence="1">The sequence shown here is derived from an EMBL/GenBank/DDBJ whole genome shotgun (WGS) entry which is preliminary data.</text>
</comment>
<proteinExistence type="predicted"/>
<organism evidence="1 2">
    <name type="scientific">Candidatus Iainarchaeum sp</name>
    <dbReference type="NCBI Taxonomy" id="3101447"/>
    <lineage>
        <taxon>Archaea</taxon>
        <taxon>Candidatus Iainarchaeota</taxon>
        <taxon>Candidatus Iainarchaeia</taxon>
        <taxon>Candidatus Iainarchaeales</taxon>
        <taxon>Candidatus Iainarchaeaceae</taxon>
        <taxon>Candidatus Iainarchaeum</taxon>
    </lineage>
</organism>
<reference evidence="1" key="1">
    <citation type="submission" date="2021-01" db="EMBL/GenBank/DDBJ databases">
        <title>Active Sulfur Cycling in an Early Earth Analoge.</title>
        <authorList>
            <person name="Hahn C.R."/>
            <person name="Youssef N.H."/>
            <person name="Elshahed M."/>
        </authorList>
    </citation>
    <scope>NUCLEOTIDE SEQUENCE</scope>
    <source>
        <strain evidence="1">Zod_Metabat.1151</strain>
    </source>
</reference>
<sequence length="66" mass="7676">LYFAKDGKRYRSIGCETCCNPIESNADTVEKIVEELRTTKIAERSGRAQDKEQAYMMQKLRHLGYM</sequence>
<gene>
    <name evidence="1" type="ORF">JW744_04220</name>
</gene>
<feature type="non-terminal residue" evidence="1">
    <location>
        <position position="1"/>
    </location>
</feature>
<protein>
    <submittedName>
        <fullName evidence="1">Sulfate adenylyltransferase</fullName>
    </submittedName>
</protein>
<evidence type="ECO:0000313" key="1">
    <source>
        <dbReference type="EMBL" id="MBN2067647.1"/>
    </source>
</evidence>
<keyword evidence="1" id="KW-0548">Nucleotidyltransferase</keyword>
<dbReference type="AlphaFoldDB" id="A0A938YT67"/>
<accession>A0A938YT67</accession>
<keyword evidence="1" id="KW-0808">Transferase</keyword>
<name>A0A938YT67_9ARCH</name>
<dbReference type="GO" id="GO:0016779">
    <property type="term" value="F:nucleotidyltransferase activity"/>
    <property type="evidence" value="ECO:0007669"/>
    <property type="project" value="UniProtKB-KW"/>
</dbReference>
<evidence type="ECO:0000313" key="2">
    <source>
        <dbReference type="Proteomes" id="UP000809243"/>
    </source>
</evidence>